<keyword evidence="4" id="KW-1185">Reference proteome</keyword>
<protein>
    <submittedName>
        <fullName evidence="3">Uncharacterized protein</fullName>
    </submittedName>
</protein>
<sequence length="189" mass="19009">MRTTQVWLAVAGAAIAAAALAGCNTVVDGTATCPGCGTGTEPTIPTSRPEVHPPTTPAPSPSAAPPPTATAGPKPGATTLPANESGLVFIETKSGKTRCQLTTASVACESDFANAPMKDGFKANGVSVNGSGTLTWVVGNLGDIPVVKLDYQTYSANGWTIDATSDGTRFTNDTTGHGMQVATQGVQAF</sequence>
<feature type="signal peptide" evidence="2">
    <location>
        <begin position="1"/>
        <end position="21"/>
    </location>
</feature>
<feature type="region of interest" description="Disordered" evidence="1">
    <location>
        <begin position="41"/>
        <end position="81"/>
    </location>
</feature>
<name>A0A1X0DHH2_9MYCO</name>
<dbReference type="Proteomes" id="UP000192801">
    <property type="component" value="Unassembled WGS sequence"/>
</dbReference>
<dbReference type="EMBL" id="MVHS01000011">
    <property type="protein sequence ID" value="ORA71846.1"/>
    <property type="molecule type" value="Genomic_DNA"/>
</dbReference>
<evidence type="ECO:0000256" key="1">
    <source>
        <dbReference type="SAM" id="MobiDB-lite"/>
    </source>
</evidence>
<feature type="compositionally biased region" description="Pro residues" evidence="1">
    <location>
        <begin position="52"/>
        <end position="68"/>
    </location>
</feature>
<dbReference type="PROSITE" id="PS51257">
    <property type="entry name" value="PROKAR_LIPOPROTEIN"/>
    <property type="match status" value="1"/>
</dbReference>
<reference evidence="3 4" key="1">
    <citation type="submission" date="2016-12" db="EMBL/GenBank/DDBJ databases">
        <title>The new phylogeny of genus Mycobacterium.</title>
        <authorList>
            <person name="Tortoli E."/>
            <person name="Trovato A."/>
            <person name="Cirillo D.M."/>
        </authorList>
    </citation>
    <scope>NUCLEOTIDE SEQUENCE [LARGE SCALE GENOMIC DNA]</scope>
    <source>
        <strain evidence="3 4">DSM 45130</strain>
    </source>
</reference>
<accession>A0A1X0DHH2</accession>
<feature type="compositionally biased region" description="Low complexity" evidence="1">
    <location>
        <begin position="69"/>
        <end position="81"/>
    </location>
</feature>
<comment type="caution">
    <text evidence="3">The sequence shown here is derived from an EMBL/GenBank/DDBJ whole genome shotgun (WGS) entry which is preliminary data.</text>
</comment>
<dbReference type="RefSeq" id="WP_083030104.1">
    <property type="nucleotide sequence ID" value="NZ_AP022618.1"/>
</dbReference>
<evidence type="ECO:0000313" key="3">
    <source>
        <dbReference type="EMBL" id="ORA71846.1"/>
    </source>
</evidence>
<feature type="chain" id="PRO_5043893124" evidence="2">
    <location>
        <begin position="22"/>
        <end position="189"/>
    </location>
</feature>
<evidence type="ECO:0000313" key="4">
    <source>
        <dbReference type="Proteomes" id="UP000192801"/>
    </source>
</evidence>
<keyword evidence="2" id="KW-0732">Signal</keyword>
<dbReference type="AlphaFoldDB" id="A0A1X0DHH2"/>
<proteinExistence type="predicted"/>
<organism evidence="3 4">
    <name type="scientific">Mycolicibacterium insubricum</name>
    <dbReference type="NCBI Taxonomy" id="444597"/>
    <lineage>
        <taxon>Bacteria</taxon>
        <taxon>Bacillati</taxon>
        <taxon>Actinomycetota</taxon>
        <taxon>Actinomycetes</taxon>
        <taxon>Mycobacteriales</taxon>
        <taxon>Mycobacteriaceae</taxon>
        <taxon>Mycolicibacterium</taxon>
    </lineage>
</organism>
<gene>
    <name evidence="3" type="ORF">BST26_07320</name>
</gene>
<evidence type="ECO:0000256" key="2">
    <source>
        <dbReference type="SAM" id="SignalP"/>
    </source>
</evidence>